<dbReference type="AlphaFoldDB" id="A0A0C2RLV4"/>
<protein>
    <submittedName>
        <fullName evidence="1">Uncharacterized protein</fullName>
    </submittedName>
</protein>
<sequence length="158" mass="18711">MKSLISYFKQRRFRNYFINTLYEFHGLLLSHINEKKIKKAQKQNQPIESHYLTMIRAARIVAKVQKISGSRDGAELLANLLYSETILMRQVLQAKKDGLSIKNETIQESIEEIAIGFEKTVDHFYDLRTEGMREEMKISRELRAQRERMTAHKRIDHK</sequence>
<proteinExistence type="predicted"/>
<organism evidence="1 2">
    <name type="scientific">Jeotgalibacillus alimentarius</name>
    <dbReference type="NCBI Taxonomy" id="135826"/>
    <lineage>
        <taxon>Bacteria</taxon>
        <taxon>Bacillati</taxon>
        <taxon>Bacillota</taxon>
        <taxon>Bacilli</taxon>
        <taxon>Bacillales</taxon>
        <taxon>Caryophanaceae</taxon>
        <taxon>Jeotgalibacillus</taxon>
    </lineage>
</organism>
<dbReference type="Proteomes" id="UP000031950">
    <property type="component" value="Unassembled WGS sequence"/>
</dbReference>
<name>A0A0C2RLV4_9BACL</name>
<comment type="caution">
    <text evidence="1">The sequence shown here is derived from an EMBL/GenBank/DDBJ whole genome shotgun (WGS) entry which is preliminary data.</text>
</comment>
<dbReference type="PATRIC" id="fig|135826.4.peg.3356"/>
<evidence type="ECO:0000313" key="1">
    <source>
        <dbReference type="EMBL" id="KIL42749.1"/>
    </source>
</evidence>
<dbReference type="OrthoDB" id="2451123at2"/>
<gene>
    <name evidence="1" type="ORF">KP77_33790</name>
</gene>
<dbReference type="EMBL" id="JXRQ01000030">
    <property type="protein sequence ID" value="KIL42749.1"/>
    <property type="molecule type" value="Genomic_DNA"/>
</dbReference>
<evidence type="ECO:0000313" key="2">
    <source>
        <dbReference type="Proteomes" id="UP000031950"/>
    </source>
</evidence>
<accession>A0A0C2RLV4</accession>
<keyword evidence="2" id="KW-1185">Reference proteome</keyword>
<reference evidence="1 2" key="1">
    <citation type="submission" date="2015-01" db="EMBL/GenBank/DDBJ databases">
        <title>Genome sequence of Jeotgalibacillus alimentarius.</title>
        <authorList>
            <person name="Goh K.M."/>
            <person name="Chan K.-G."/>
            <person name="Yaakop A.S."/>
            <person name="Ee R."/>
            <person name="Gan H.M."/>
            <person name="Chan C.S."/>
        </authorList>
    </citation>
    <scope>NUCLEOTIDE SEQUENCE [LARGE SCALE GENOMIC DNA]</scope>
    <source>
        <strain evidence="1 2">YKJ-13</strain>
    </source>
</reference>
<dbReference type="RefSeq" id="WP_041123878.1">
    <property type="nucleotide sequence ID" value="NZ_JXRQ01000030.1"/>
</dbReference>